<evidence type="ECO:0000256" key="5">
    <source>
        <dbReference type="ARBA" id="ARBA00023136"/>
    </source>
</evidence>
<proteinExistence type="inferred from homology"/>
<evidence type="ECO:0000256" key="3">
    <source>
        <dbReference type="ARBA" id="ARBA00022692"/>
    </source>
</evidence>
<feature type="transmembrane region" description="Helical" evidence="6">
    <location>
        <begin position="265"/>
        <end position="287"/>
    </location>
</feature>
<feature type="transmembrane region" description="Helical" evidence="6">
    <location>
        <begin position="322"/>
        <end position="346"/>
    </location>
</feature>
<evidence type="ECO:0000256" key="2">
    <source>
        <dbReference type="ARBA" id="ARBA00007362"/>
    </source>
</evidence>
<dbReference type="PANTHER" id="PTHR32322">
    <property type="entry name" value="INNER MEMBRANE TRANSPORTER"/>
    <property type="match status" value="1"/>
</dbReference>
<sequence length="375" mass="39641">MALQNLLNRFMWFVSSGGPGSPNPRPAPRVLPLQAWSQAMDPRVFLSPSGLFVATMILCTAFMGSSFPSGKYLISELGMPALMMGGGRFLLAGGLILAVAGVRAGPARLLPTRGGSGVKGLLLVLGVGCLQTAGTMGFLNLALGSLSASMASILLFTNPLWTAILAHFFLGESLSRAKIAALLCGVAGVATCLGVSAEHNLAGVLIALAGSVCWALSTVVSKKYRLDQSALVLTGWQLTLGALIMLAISALVGEQYDLSAVEGWGVVWFVWLVIPASIGSFGLWFYALSKKGATLTSSYLFLVPLFSTTFAVLFLGEALSGSMVIGGTMIVFALWLINIPVSRLAGGRERIRRWQRRRIDWRANESLSQVPAASE</sequence>
<organism evidence="8 9">
    <name type="scientific">Pararhodospirillum photometricum DSM 122</name>
    <dbReference type="NCBI Taxonomy" id="1150469"/>
    <lineage>
        <taxon>Bacteria</taxon>
        <taxon>Pseudomonadati</taxon>
        <taxon>Pseudomonadota</taxon>
        <taxon>Alphaproteobacteria</taxon>
        <taxon>Rhodospirillales</taxon>
        <taxon>Rhodospirillaceae</taxon>
        <taxon>Pararhodospirillum</taxon>
    </lineage>
</organism>
<dbReference type="InterPro" id="IPR037185">
    <property type="entry name" value="EmrE-like"/>
</dbReference>
<comment type="subcellular location">
    <subcellularLocation>
        <location evidence="1">Membrane</location>
        <topology evidence="1">Multi-pass membrane protein</topology>
    </subcellularLocation>
</comment>
<dbReference type="GO" id="GO:0016020">
    <property type="term" value="C:membrane"/>
    <property type="evidence" value="ECO:0007669"/>
    <property type="project" value="UniProtKB-SubCell"/>
</dbReference>
<evidence type="ECO:0000256" key="1">
    <source>
        <dbReference type="ARBA" id="ARBA00004141"/>
    </source>
</evidence>
<name>H6SMU2_PARPM</name>
<feature type="domain" description="EamA" evidence="7">
    <location>
        <begin position="202"/>
        <end position="338"/>
    </location>
</feature>
<dbReference type="InterPro" id="IPR050638">
    <property type="entry name" value="AA-Vitamin_Transporters"/>
</dbReference>
<feature type="transmembrane region" description="Helical" evidence="6">
    <location>
        <begin position="202"/>
        <end position="220"/>
    </location>
</feature>
<dbReference type="InterPro" id="IPR000620">
    <property type="entry name" value="EamA_dom"/>
</dbReference>
<accession>H6SMU2</accession>
<comment type="similarity">
    <text evidence="2">Belongs to the EamA transporter family.</text>
</comment>
<dbReference type="HOGENOM" id="CLU_033863_5_0_5"/>
<dbReference type="KEGG" id="rpm:RSPPHO_02601"/>
<dbReference type="Pfam" id="PF00892">
    <property type="entry name" value="EamA"/>
    <property type="match status" value="2"/>
</dbReference>
<protein>
    <recommendedName>
        <fullName evidence="7">EamA domain-containing protein</fullName>
    </recommendedName>
</protein>
<evidence type="ECO:0000256" key="6">
    <source>
        <dbReference type="SAM" id="Phobius"/>
    </source>
</evidence>
<dbReference type="PANTHER" id="PTHR32322:SF2">
    <property type="entry name" value="EAMA DOMAIN-CONTAINING PROTEIN"/>
    <property type="match status" value="1"/>
</dbReference>
<reference evidence="8 9" key="1">
    <citation type="submission" date="2012-02" db="EMBL/GenBank/DDBJ databases">
        <title>Shotgun genome sequence of Phaeospirillum photometricum DSM 122.</title>
        <authorList>
            <person name="Duquesne K."/>
            <person name="Sturgis J."/>
        </authorList>
    </citation>
    <scope>NUCLEOTIDE SEQUENCE [LARGE SCALE GENOMIC DNA]</scope>
    <source>
        <strain evidence="9">DSM122</strain>
    </source>
</reference>
<keyword evidence="3 6" id="KW-0812">Transmembrane</keyword>
<evidence type="ECO:0000313" key="9">
    <source>
        <dbReference type="Proteomes" id="UP000033220"/>
    </source>
</evidence>
<feature type="transmembrane region" description="Helical" evidence="6">
    <location>
        <begin position="121"/>
        <end position="143"/>
    </location>
</feature>
<feature type="transmembrane region" description="Helical" evidence="6">
    <location>
        <begin position="77"/>
        <end position="100"/>
    </location>
</feature>
<feature type="transmembrane region" description="Helical" evidence="6">
    <location>
        <begin position="149"/>
        <end position="170"/>
    </location>
</feature>
<dbReference type="AlphaFoldDB" id="H6SMU2"/>
<gene>
    <name evidence="8" type="ORF">RSPPHO_02601</name>
</gene>
<dbReference type="SUPFAM" id="SSF103481">
    <property type="entry name" value="Multidrug resistance efflux transporter EmrE"/>
    <property type="match status" value="2"/>
</dbReference>
<dbReference type="PATRIC" id="fig|1150469.3.peg.2960"/>
<feature type="domain" description="EamA" evidence="7">
    <location>
        <begin position="54"/>
        <end position="190"/>
    </location>
</feature>
<keyword evidence="9" id="KW-1185">Reference proteome</keyword>
<evidence type="ECO:0000259" key="7">
    <source>
        <dbReference type="Pfam" id="PF00892"/>
    </source>
</evidence>
<evidence type="ECO:0000256" key="4">
    <source>
        <dbReference type="ARBA" id="ARBA00022989"/>
    </source>
</evidence>
<keyword evidence="5 6" id="KW-0472">Membrane</keyword>
<feature type="transmembrane region" description="Helical" evidence="6">
    <location>
        <begin position="299"/>
        <end position="316"/>
    </location>
</feature>
<feature type="transmembrane region" description="Helical" evidence="6">
    <location>
        <begin position="177"/>
        <end position="196"/>
    </location>
</feature>
<dbReference type="eggNOG" id="COG0697">
    <property type="taxonomic scope" value="Bacteria"/>
</dbReference>
<keyword evidence="4 6" id="KW-1133">Transmembrane helix</keyword>
<dbReference type="EMBL" id="HE663493">
    <property type="protein sequence ID" value="CCG09227.1"/>
    <property type="molecule type" value="Genomic_DNA"/>
</dbReference>
<feature type="transmembrane region" description="Helical" evidence="6">
    <location>
        <begin position="44"/>
        <end position="65"/>
    </location>
</feature>
<dbReference type="STRING" id="1150469.RSPPHO_02601"/>
<evidence type="ECO:0000313" key="8">
    <source>
        <dbReference type="EMBL" id="CCG09227.1"/>
    </source>
</evidence>
<feature type="transmembrane region" description="Helical" evidence="6">
    <location>
        <begin position="232"/>
        <end position="253"/>
    </location>
</feature>
<dbReference type="Proteomes" id="UP000033220">
    <property type="component" value="Chromosome DSM 122"/>
</dbReference>